<name>A0ABX7RAN3_9GAMM</name>
<feature type="transmembrane region" description="Helical" evidence="1">
    <location>
        <begin position="35"/>
        <end position="60"/>
    </location>
</feature>
<keyword evidence="1" id="KW-0812">Transmembrane</keyword>
<sequence length="72" mass="7614">MWQGAVVAIAALILNGLLAMISNGAGGLLRPVVEVLGWVVPIGLFALAFALVISGTWTIWRLRGDFRSAHEG</sequence>
<dbReference type="EMBL" id="CP071517">
    <property type="protein sequence ID" value="QSX75213.1"/>
    <property type="molecule type" value="Genomic_DNA"/>
</dbReference>
<evidence type="ECO:0000313" key="2">
    <source>
        <dbReference type="EMBL" id="QSX75213.1"/>
    </source>
</evidence>
<keyword evidence="1" id="KW-1133">Transmembrane helix</keyword>
<gene>
    <name evidence="2" type="ORF">HIV01_001170</name>
</gene>
<evidence type="ECO:0000256" key="1">
    <source>
        <dbReference type="SAM" id="Phobius"/>
    </source>
</evidence>
<proteinExistence type="predicted"/>
<dbReference type="RefSeq" id="WP_200604462.1">
    <property type="nucleotide sequence ID" value="NZ_CP071517.1"/>
</dbReference>
<keyword evidence="3" id="KW-1185">Reference proteome</keyword>
<protein>
    <submittedName>
        <fullName evidence="2">Uncharacterized protein</fullName>
    </submittedName>
</protein>
<dbReference type="Proteomes" id="UP000663400">
    <property type="component" value="Chromosome"/>
</dbReference>
<reference evidence="2 3" key="1">
    <citation type="submission" date="2021-02" db="EMBL/GenBank/DDBJ databases">
        <title>Lysobacter arenosi sp. nov., isolated from soil of gangwondo yeongwol, south Korea.</title>
        <authorList>
            <person name="Kim K.R."/>
            <person name="Kim K.H."/>
            <person name="Jeon C.O."/>
        </authorList>
    </citation>
    <scope>NUCLEOTIDE SEQUENCE [LARGE SCALE GENOMIC DNA]</scope>
    <source>
        <strain evidence="2 3">R7</strain>
    </source>
</reference>
<evidence type="ECO:0000313" key="3">
    <source>
        <dbReference type="Proteomes" id="UP000663400"/>
    </source>
</evidence>
<accession>A0ABX7RAN3</accession>
<keyword evidence="1" id="KW-0472">Membrane</keyword>
<organism evidence="2 3">
    <name type="scientific">Lysobacter arenosi</name>
    <dbReference type="NCBI Taxonomy" id="2795387"/>
    <lineage>
        <taxon>Bacteria</taxon>
        <taxon>Pseudomonadati</taxon>
        <taxon>Pseudomonadota</taxon>
        <taxon>Gammaproteobacteria</taxon>
        <taxon>Lysobacterales</taxon>
        <taxon>Lysobacteraceae</taxon>
        <taxon>Lysobacter</taxon>
    </lineage>
</organism>